<name>A0ABT0AFI3_9SPHN</name>
<sequence length="117" mass="13150">MFLSKTEGLTPAAPFRKVMQIPTDYQLSGETFEDVLDLEAAVRLAASTTNTIARPDVMDIHDAWIKLQSRLPQAAWQQLEPSIARMLDAFNDRNTGAMQREQEHIAARLAELRRVAA</sequence>
<gene>
    <name evidence="1" type="ORF">MTR65_14805</name>
</gene>
<reference evidence="1" key="1">
    <citation type="submission" date="2022-03" db="EMBL/GenBank/DDBJ databases">
        <title>Identification of a novel bacterium isolated from mangrove sediments.</title>
        <authorList>
            <person name="Pan X."/>
        </authorList>
    </citation>
    <scope>NUCLEOTIDE SEQUENCE</scope>
    <source>
        <strain evidence="1">B2637</strain>
    </source>
</reference>
<proteinExistence type="predicted"/>
<comment type="caution">
    <text evidence="1">The sequence shown here is derived from an EMBL/GenBank/DDBJ whole genome shotgun (WGS) entry which is preliminary data.</text>
</comment>
<evidence type="ECO:0000313" key="1">
    <source>
        <dbReference type="EMBL" id="MCJ1961963.1"/>
    </source>
</evidence>
<accession>A0ABT0AFI3</accession>
<protein>
    <submittedName>
        <fullName evidence="1">Uncharacterized protein</fullName>
    </submittedName>
</protein>
<organism evidence="1 2">
    <name type="scientific">Novosphingobium mangrovi</name>
    <name type="common">ex Hu et al. 2023</name>
    <dbReference type="NCBI Taxonomy" id="2930094"/>
    <lineage>
        <taxon>Bacteria</taxon>
        <taxon>Pseudomonadati</taxon>
        <taxon>Pseudomonadota</taxon>
        <taxon>Alphaproteobacteria</taxon>
        <taxon>Sphingomonadales</taxon>
        <taxon>Sphingomonadaceae</taxon>
        <taxon>Novosphingobium</taxon>
    </lineage>
</organism>
<dbReference type="Proteomes" id="UP001162802">
    <property type="component" value="Unassembled WGS sequence"/>
</dbReference>
<evidence type="ECO:0000313" key="2">
    <source>
        <dbReference type="Proteomes" id="UP001162802"/>
    </source>
</evidence>
<keyword evidence="2" id="KW-1185">Reference proteome</keyword>
<dbReference type="EMBL" id="JALHAT010000030">
    <property type="protein sequence ID" value="MCJ1961963.1"/>
    <property type="molecule type" value="Genomic_DNA"/>
</dbReference>
<dbReference type="RefSeq" id="WP_243801525.1">
    <property type="nucleotide sequence ID" value="NZ_JALHAT010000030.1"/>
</dbReference>